<evidence type="ECO:0000256" key="1">
    <source>
        <dbReference type="SAM" id="Phobius"/>
    </source>
</evidence>
<proteinExistence type="predicted"/>
<dbReference type="EMBL" id="GBXM01019810">
    <property type="protein sequence ID" value="JAH88767.1"/>
    <property type="molecule type" value="Transcribed_RNA"/>
</dbReference>
<reference evidence="2" key="1">
    <citation type="submission" date="2014-11" db="EMBL/GenBank/DDBJ databases">
        <authorList>
            <person name="Amaro Gonzalez C."/>
        </authorList>
    </citation>
    <scope>NUCLEOTIDE SEQUENCE</scope>
</reference>
<protein>
    <submittedName>
        <fullName evidence="2">Uncharacterized protein</fullName>
    </submittedName>
</protein>
<sequence>MSVYSFVLCTVFLARCCVFALLTLTLGRYWLASKISRLSLGGHQHLHQLS</sequence>
<dbReference type="AlphaFoldDB" id="A0A0E9WEK4"/>
<keyword evidence="1" id="KW-0472">Membrane</keyword>
<name>A0A0E9WEK4_ANGAN</name>
<evidence type="ECO:0000313" key="2">
    <source>
        <dbReference type="EMBL" id="JAH88767.1"/>
    </source>
</evidence>
<feature type="transmembrane region" description="Helical" evidence="1">
    <location>
        <begin position="12"/>
        <end position="31"/>
    </location>
</feature>
<keyword evidence="1" id="KW-0812">Transmembrane</keyword>
<accession>A0A0E9WEK4</accession>
<reference evidence="2" key="2">
    <citation type="journal article" date="2015" name="Fish Shellfish Immunol.">
        <title>Early steps in the European eel (Anguilla anguilla)-Vibrio vulnificus interaction in the gills: Role of the RtxA13 toxin.</title>
        <authorList>
            <person name="Callol A."/>
            <person name="Pajuelo D."/>
            <person name="Ebbesson L."/>
            <person name="Teles M."/>
            <person name="MacKenzie S."/>
            <person name="Amaro C."/>
        </authorList>
    </citation>
    <scope>NUCLEOTIDE SEQUENCE</scope>
</reference>
<keyword evidence="1" id="KW-1133">Transmembrane helix</keyword>
<organism evidence="2">
    <name type="scientific">Anguilla anguilla</name>
    <name type="common">European freshwater eel</name>
    <name type="synonym">Muraena anguilla</name>
    <dbReference type="NCBI Taxonomy" id="7936"/>
    <lineage>
        <taxon>Eukaryota</taxon>
        <taxon>Metazoa</taxon>
        <taxon>Chordata</taxon>
        <taxon>Craniata</taxon>
        <taxon>Vertebrata</taxon>
        <taxon>Euteleostomi</taxon>
        <taxon>Actinopterygii</taxon>
        <taxon>Neopterygii</taxon>
        <taxon>Teleostei</taxon>
        <taxon>Anguilliformes</taxon>
        <taxon>Anguillidae</taxon>
        <taxon>Anguilla</taxon>
    </lineage>
</organism>